<keyword evidence="3 6" id="KW-1133">Transmembrane helix</keyword>
<feature type="transmembrane region" description="Helical" evidence="6">
    <location>
        <begin position="532"/>
        <end position="550"/>
    </location>
</feature>
<keyword evidence="4 6" id="KW-0472">Membrane</keyword>
<feature type="region of interest" description="Disordered" evidence="5">
    <location>
        <begin position="462"/>
        <end position="491"/>
    </location>
</feature>
<dbReference type="InterPro" id="IPR009447">
    <property type="entry name" value="PIGW/GWT1"/>
</dbReference>
<dbReference type="OrthoDB" id="15270at2759"/>
<feature type="transmembrane region" description="Helical" evidence="6">
    <location>
        <begin position="492"/>
        <end position="512"/>
    </location>
</feature>
<evidence type="ECO:0000313" key="8">
    <source>
        <dbReference type="Proteomes" id="UP000001058"/>
    </source>
</evidence>
<dbReference type="Proteomes" id="UP000001058">
    <property type="component" value="Unassembled WGS sequence"/>
</dbReference>
<dbReference type="GO" id="GO:0006506">
    <property type="term" value="P:GPI anchor biosynthetic process"/>
    <property type="evidence" value="ECO:0007669"/>
    <property type="project" value="InterPro"/>
</dbReference>
<feature type="region of interest" description="Disordered" evidence="5">
    <location>
        <begin position="690"/>
        <end position="729"/>
    </location>
</feature>
<keyword evidence="8" id="KW-1185">Reference proteome</keyword>
<feature type="transmembrane region" description="Helical" evidence="6">
    <location>
        <begin position="658"/>
        <end position="679"/>
    </location>
</feature>
<comment type="subcellular location">
    <subcellularLocation>
        <location evidence="1">Membrane</location>
        <topology evidence="1">Multi-pass membrane protein</topology>
    </subcellularLocation>
</comment>
<accession>D8TQT0</accession>
<evidence type="ECO:0000256" key="2">
    <source>
        <dbReference type="ARBA" id="ARBA00022692"/>
    </source>
</evidence>
<name>D8TQT0_VOLCA</name>
<dbReference type="GO" id="GO:0032216">
    <property type="term" value="F:glucosaminyl-phosphatidylinositol O-acyltransferase activity"/>
    <property type="evidence" value="ECO:0007669"/>
    <property type="project" value="TreeGrafter"/>
</dbReference>
<dbReference type="AlphaFoldDB" id="D8TQT0"/>
<dbReference type="STRING" id="3068.D8TQT0"/>
<feature type="transmembrane region" description="Helical" evidence="6">
    <location>
        <begin position="402"/>
        <end position="423"/>
    </location>
</feature>
<proteinExistence type="predicted"/>
<dbReference type="GO" id="GO:0005783">
    <property type="term" value="C:endoplasmic reticulum"/>
    <property type="evidence" value="ECO:0007669"/>
    <property type="project" value="TreeGrafter"/>
</dbReference>
<feature type="transmembrane region" description="Helical" evidence="6">
    <location>
        <begin position="557"/>
        <end position="581"/>
    </location>
</feature>
<keyword evidence="2 6" id="KW-0812">Transmembrane</keyword>
<dbReference type="GO" id="GO:0072659">
    <property type="term" value="P:protein localization to plasma membrane"/>
    <property type="evidence" value="ECO:0007669"/>
    <property type="project" value="TreeGrafter"/>
</dbReference>
<reference evidence="7 8" key="1">
    <citation type="journal article" date="2010" name="Science">
        <title>Genomic analysis of organismal complexity in the multicellular green alga Volvox carteri.</title>
        <authorList>
            <person name="Prochnik S.E."/>
            <person name="Umen J."/>
            <person name="Nedelcu A.M."/>
            <person name="Hallmann A."/>
            <person name="Miller S.M."/>
            <person name="Nishii I."/>
            <person name="Ferris P."/>
            <person name="Kuo A."/>
            <person name="Mitros T."/>
            <person name="Fritz-Laylin L.K."/>
            <person name="Hellsten U."/>
            <person name="Chapman J."/>
            <person name="Simakov O."/>
            <person name="Rensing S.A."/>
            <person name="Terry A."/>
            <person name="Pangilinan J."/>
            <person name="Kapitonov V."/>
            <person name="Jurka J."/>
            <person name="Salamov A."/>
            <person name="Shapiro H."/>
            <person name="Schmutz J."/>
            <person name="Grimwood J."/>
            <person name="Lindquist E."/>
            <person name="Lucas S."/>
            <person name="Grigoriev I.V."/>
            <person name="Schmitt R."/>
            <person name="Kirk D."/>
            <person name="Rokhsar D.S."/>
        </authorList>
    </citation>
    <scope>NUCLEOTIDE SEQUENCE [LARGE SCALE GENOMIC DNA]</scope>
    <source>
        <strain evidence="8">f. Nagariensis / Eve</strain>
    </source>
</reference>
<dbReference type="GeneID" id="9623411"/>
<organism evidence="8">
    <name type="scientific">Volvox carteri f. nagariensis</name>
    <dbReference type="NCBI Taxonomy" id="3068"/>
    <lineage>
        <taxon>Eukaryota</taxon>
        <taxon>Viridiplantae</taxon>
        <taxon>Chlorophyta</taxon>
        <taxon>core chlorophytes</taxon>
        <taxon>Chlorophyceae</taxon>
        <taxon>CS clade</taxon>
        <taxon>Chlamydomonadales</taxon>
        <taxon>Volvocaceae</taxon>
        <taxon>Volvox</taxon>
    </lineage>
</organism>
<dbReference type="eggNOG" id="KOG0411">
    <property type="taxonomic scope" value="Eukaryota"/>
</dbReference>
<evidence type="ECO:0000256" key="5">
    <source>
        <dbReference type="SAM" id="MobiDB-lite"/>
    </source>
</evidence>
<evidence type="ECO:0000256" key="4">
    <source>
        <dbReference type="ARBA" id="ARBA00023136"/>
    </source>
</evidence>
<dbReference type="PANTHER" id="PTHR20661">
    <property type="entry name" value="PHOSPHATIDYLINOSITOL-GLYCAN BIOSYNTHESIS CLASS W PROTEIN"/>
    <property type="match status" value="1"/>
</dbReference>
<dbReference type="KEGG" id="vcn:VOLCADRAFT_89099"/>
<dbReference type="GO" id="GO:0016020">
    <property type="term" value="C:membrane"/>
    <property type="evidence" value="ECO:0007669"/>
    <property type="project" value="UniProtKB-SubCell"/>
</dbReference>
<gene>
    <name evidence="7" type="ORF">VOLCADRAFT_89099</name>
</gene>
<evidence type="ECO:0000313" key="7">
    <source>
        <dbReference type="EMBL" id="EFJ50208.1"/>
    </source>
</evidence>
<evidence type="ECO:0000256" key="6">
    <source>
        <dbReference type="SAM" id="Phobius"/>
    </source>
</evidence>
<dbReference type="Pfam" id="PF06423">
    <property type="entry name" value="GWT1"/>
    <property type="match status" value="1"/>
</dbReference>
<evidence type="ECO:0000256" key="3">
    <source>
        <dbReference type="ARBA" id="ARBA00022989"/>
    </source>
</evidence>
<feature type="transmembrane region" description="Helical" evidence="6">
    <location>
        <begin position="338"/>
        <end position="360"/>
    </location>
</feature>
<dbReference type="InParanoid" id="D8TQT0"/>
<dbReference type="PANTHER" id="PTHR20661:SF0">
    <property type="entry name" value="PHOSPHATIDYLINOSITOL-GLYCAN BIOSYNTHESIS CLASS W PROTEIN"/>
    <property type="match status" value="1"/>
</dbReference>
<evidence type="ECO:0000256" key="1">
    <source>
        <dbReference type="ARBA" id="ARBA00004141"/>
    </source>
</evidence>
<feature type="transmembrane region" description="Helical" evidence="6">
    <location>
        <begin position="601"/>
        <end position="621"/>
    </location>
</feature>
<sequence>MTTVDAHTWRPRLQLQVWDSDVVVSATHHPALFGPGGKPLQPPWSHLRPFFFTFPLDSASSASCFKVYEESHPDIKAPFCLPISSAGLCSRLAPDSSFSPSNPALWTVMVPFRSWGLNGSQWERYSERVAQRLEHYMTHLRAIGATGLLLYADHFSSQALSRYPGVQRMLLDGTLMFVEWEFHERLQYNSDQALIYSHALLGLSSCGSNLWLQPVDVDELLYSPDGKPWPEMFDCLTKPYASNPPGVIRLTRINIIASTVGAQNESAIWYSAPDADGRHPLLLYDKVSKLPFAVNIGKYIACPARRIVAVWMHTALPLHGTFREGEHTKSRKHPDRGLALELLLIICPQILICTSALPLWPTLAVLVLAASICYLRDSKHPRHAACQDLPGVDDIAGRRKSFIGIFRGALMAATCLCILAVDFRAFPRRYAKTEVYGTGYMDVGVGGVVLTAGLVSPAGLPADDGGDEAGGRAGKSENGSQPRRRKHQQQPLGRRLLSGLRGAAACWVLGLARLLTTRAVEYQEHVGEYGVHWNFFDTIAVVALLGRAVALPPELLAPAAIVVTAGHQAVLSLGGFGPWVLSAERGTDLLSLNKEGIVSCLGFWALYLWGAALAHAFHVSVQPAIRHLRKRHEESRDEKHGGATAASTLVRWSCNAAYIMWIVAQCLAGMLPLALWQALATAAAASTASSASEDGSCRPGPAPVPCPGDDDGLGSKGGNVERGSGGAGNVAATVPRGTVNCQSAASRAASACQLGARGELGKWGPRVLQAINSNQLAIFLAANLMTGAVNLSCDTLQVGG</sequence>
<protein>
    <recommendedName>
        <fullName evidence="9">GPI-anchored wall transfer protein 1</fullName>
    </recommendedName>
</protein>
<dbReference type="EMBL" id="GL378332">
    <property type="protein sequence ID" value="EFJ50208.1"/>
    <property type="molecule type" value="Genomic_DNA"/>
</dbReference>
<dbReference type="RefSeq" id="XP_002948828.1">
    <property type="nucleotide sequence ID" value="XM_002948782.1"/>
</dbReference>
<evidence type="ECO:0008006" key="9">
    <source>
        <dbReference type="Google" id="ProtNLM"/>
    </source>
</evidence>